<accession>A0A0A9I246</accession>
<name>A0A0A9I246_ARUDO</name>
<proteinExistence type="predicted"/>
<evidence type="ECO:0000313" key="1">
    <source>
        <dbReference type="EMBL" id="JAE39243.1"/>
    </source>
</evidence>
<dbReference type="EMBL" id="GBRH01158653">
    <property type="protein sequence ID" value="JAE39243.1"/>
    <property type="molecule type" value="Transcribed_RNA"/>
</dbReference>
<reference evidence="1" key="2">
    <citation type="journal article" date="2015" name="Data Brief">
        <title>Shoot transcriptome of the giant reed, Arundo donax.</title>
        <authorList>
            <person name="Barrero R.A."/>
            <person name="Guerrero F.D."/>
            <person name="Moolhuijzen P."/>
            <person name="Goolsby J.A."/>
            <person name="Tidwell J."/>
            <person name="Bellgard S.E."/>
            <person name="Bellgard M.I."/>
        </authorList>
    </citation>
    <scope>NUCLEOTIDE SEQUENCE</scope>
    <source>
        <tissue evidence="1">Shoot tissue taken approximately 20 cm above the soil surface</tissue>
    </source>
</reference>
<sequence>MVRHFIALRKLEELNVLLELEGALYRWTFQAGVGVLVEPEGSLSNFGQFVMNVSFRTRGKAASAWQWRCSSDDYTVIEICP</sequence>
<protein>
    <submittedName>
        <fullName evidence="1">Uncharacterized protein</fullName>
    </submittedName>
</protein>
<dbReference type="AlphaFoldDB" id="A0A0A9I246"/>
<organism evidence="1">
    <name type="scientific">Arundo donax</name>
    <name type="common">Giant reed</name>
    <name type="synonym">Donax arundinaceus</name>
    <dbReference type="NCBI Taxonomy" id="35708"/>
    <lineage>
        <taxon>Eukaryota</taxon>
        <taxon>Viridiplantae</taxon>
        <taxon>Streptophyta</taxon>
        <taxon>Embryophyta</taxon>
        <taxon>Tracheophyta</taxon>
        <taxon>Spermatophyta</taxon>
        <taxon>Magnoliopsida</taxon>
        <taxon>Liliopsida</taxon>
        <taxon>Poales</taxon>
        <taxon>Poaceae</taxon>
        <taxon>PACMAD clade</taxon>
        <taxon>Arundinoideae</taxon>
        <taxon>Arundineae</taxon>
        <taxon>Arundo</taxon>
    </lineage>
</organism>
<reference evidence="1" key="1">
    <citation type="submission" date="2014-09" db="EMBL/GenBank/DDBJ databases">
        <authorList>
            <person name="Magalhaes I.L.F."/>
            <person name="Oliveira U."/>
            <person name="Santos F.R."/>
            <person name="Vidigal T.H.D.A."/>
            <person name="Brescovit A.D."/>
            <person name="Santos A.J."/>
        </authorList>
    </citation>
    <scope>NUCLEOTIDE SEQUENCE</scope>
    <source>
        <tissue evidence="1">Shoot tissue taken approximately 20 cm above the soil surface</tissue>
    </source>
</reference>